<dbReference type="InterPro" id="IPR017441">
    <property type="entry name" value="Protein_kinase_ATP_BS"/>
</dbReference>
<keyword evidence="7 12" id="KW-0067">ATP-binding</keyword>
<evidence type="ECO:0000256" key="3">
    <source>
        <dbReference type="ARBA" id="ARBA00022527"/>
    </source>
</evidence>
<sequence>MDPSLPGRKVFKVFNQDFIVDERYTVTKELGQGAYGIVCAATNVHAGEGVAVKKVTNVFSKKILAKRALREIKLLQHFRGHRNITCLYDMDIPKPEAFNEVYLYEELMECDLAAIIRSGQPLTDAHFQSFIYQILCGLKYIHSANVLHRDLKPGNLLVNADCELKICDFGLARGFSVDPEENAGYMTEYVATRWYRAPEIMLSFQSYTKAIDVWSVGCILAELLGGRPFFKGRDYVDQLNQILNYLGTPNEETLNRIGTPRAQEYVRNLPLMSKRPFMDLFPKANLHALDLLDRMLAFDPTSRVTVEDALGHDYLQIWHDAQDEPSCPTPFDFSFEVVEEISDMRQMILNEVNAFRRAVRGVRPTQPTATDIAALHGVNIPDHEWAQQQRDGAPRPHDAPGPHDQQMHEGNLEQELAGGLDAMRQ</sequence>
<comment type="similarity">
    <text evidence="11 14">Belongs to the protein kinase superfamily. Ser/Thr protein kinase family. MAP kinase subfamily.</text>
</comment>
<evidence type="ECO:0000256" key="9">
    <source>
        <dbReference type="ARBA" id="ARBA00047919"/>
    </source>
</evidence>
<dbReference type="STRING" id="42249.A0A317SFC6"/>
<dbReference type="PANTHER" id="PTHR24055">
    <property type="entry name" value="MITOGEN-ACTIVATED PROTEIN KINASE"/>
    <property type="match status" value="1"/>
</dbReference>
<evidence type="ECO:0000256" key="6">
    <source>
        <dbReference type="ARBA" id="ARBA00022777"/>
    </source>
</evidence>
<dbReference type="SMART" id="SM00220">
    <property type="entry name" value="S_TKc"/>
    <property type="match status" value="1"/>
</dbReference>
<evidence type="ECO:0000256" key="10">
    <source>
        <dbReference type="ARBA" id="ARBA00048130"/>
    </source>
</evidence>
<proteinExistence type="inferred from homology"/>
<evidence type="ECO:0000256" key="11">
    <source>
        <dbReference type="ARBA" id="ARBA00061056"/>
    </source>
</evidence>
<evidence type="ECO:0000313" key="17">
    <source>
        <dbReference type="EMBL" id="PWW72898.1"/>
    </source>
</evidence>
<comment type="activity regulation">
    <text evidence="14">Activated by threonine and tyrosine phosphorylation.</text>
</comment>
<evidence type="ECO:0000256" key="8">
    <source>
        <dbReference type="ARBA" id="ARBA00022842"/>
    </source>
</evidence>
<dbReference type="AlphaFoldDB" id="A0A317SFC6"/>
<dbReference type="GO" id="GO:0005524">
    <property type="term" value="F:ATP binding"/>
    <property type="evidence" value="ECO:0007669"/>
    <property type="project" value="UniProtKB-UniRule"/>
</dbReference>
<dbReference type="EC" id="2.7.11.24" evidence="2 14"/>
<reference evidence="17 18" key="1">
    <citation type="submission" date="2018-03" db="EMBL/GenBank/DDBJ databases">
        <title>Genomes of Pezizomycetes fungi and the evolution of truffles.</title>
        <authorList>
            <person name="Murat C."/>
            <person name="Payen T."/>
            <person name="Noel B."/>
            <person name="Kuo A."/>
            <person name="Martin F.M."/>
        </authorList>
    </citation>
    <scope>NUCLEOTIDE SEQUENCE [LARGE SCALE GENOMIC DNA]</scope>
    <source>
        <strain evidence="17">091103-1</strain>
    </source>
</reference>
<evidence type="ECO:0000256" key="15">
    <source>
        <dbReference type="SAM" id="MobiDB-lite"/>
    </source>
</evidence>
<comment type="catalytic activity">
    <reaction evidence="10">
        <text>L-seryl-[protein] + ATP = O-phospho-L-seryl-[protein] + ADP + H(+)</text>
        <dbReference type="Rhea" id="RHEA:17989"/>
        <dbReference type="Rhea" id="RHEA-COMP:9863"/>
        <dbReference type="Rhea" id="RHEA-COMP:11604"/>
        <dbReference type="ChEBI" id="CHEBI:15378"/>
        <dbReference type="ChEBI" id="CHEBI:29999"/>
        <dbReference type="ChEBI" id="CHEBI:30616"/>
        <dbReference type="ChEBI" id="CHEBI:83421"/>
        <dbReference type="ChEBI" id="CHEBI:456216"/>
        <dbReference type="EC" id="2.7.11.24"/>
    </reaction>
    <physiologicalReaction direction="left-to-right" evidence="10">
        <dbReference type="Rhea" id="RHEA:17990"/>
    </physiologicalReaction>
</comment>
<feature type="domain" description="Protein kinase" evidence="16">
    <location>
        <begin position="24"/>
        <end position="315"/>
    </location>
</feature>
<dbReference type="Gene3D" id="1.10.510.10">
    <property type="entry name" value="Transferase(Phosphotransferase) domain 1"/>
    <property type="match status" value="1"/>
</dbReference>
<comment type="caution">
    <text evidence="17">The sequence shown here is derived from an EMBL/GenBank/DDBJ whole genome shotgun (WGS) entry which is preliminary data.</text>
</comment>
<dbReference type="SUPFAM" id="SSF56112">
    <property type="entry name" value="Protein kinase-like (PK-like)"/>
    <property type="match status" value="1"/>
</dbReference>
<comment type="catalytic activity">
    <reaction evidence="9">
        <text>L-threonyl-[protein] + ATP = O-phospho-L-threonyl-[protein] + ADP + H(+)</text>
        <dbReference type="Rhea" id="RHEA:46608"/>
        <dbReference type="Rhea" id="RHEA-COMP:11060"/>
        <dbReference type="Rhea" id="RHEA-COMP:11605"/>
        <dbReference type="ChEBI" id="CHEBI:15378"/>
        <dbReference type="ChEBI" id="CHEBI:30013"/>
        <dbReference type="ChEBI" id="CHEBI:30616"/>
        <dbReference type="ChEBI" id="CHEBI:61977"/>
        <dbReference type="ChEBI" id="CHEBI:456216"/>
        <dbReference type="EC" id="2.7.11.24"/>
    </reaction>
    <physiologicalReaction direction="left-to-right" evidence="9">
        <dbReference type="Rhea" id="RHEA:46609"/>
    </physiologicalReaction>
</comment>
<dbReference type="PROSITE" id="PS50011">
    <property type="entry name" value="PROTEIN_KINASE_DOM"/>
    <property type="match status" value="1"/>
</dbReference>
<keyword evidence="6 14" id="KW-0418">Kinase</keyword>
<dbReference type="GO" id="GO:0006950">
    <property type="term" value="P:response to stress"/>
    <property type="evidence" value="ECO:0007669"/>
    <property type="project" value="UniProtKB-ARBA"/>
</dbReference>
<dbReference type="InterPro" id="IPR000719">
    <property type="entry name" value="Prot_kinase_dom"/>
</dbReference>
<evidence type="ECO:0000256" key="7">
    <source>
        <dbReference type="ARBA" id="ARBA00022840"/>
    </source>
</evidence>
<dbReference type="OrthoDB" id="192887at2759"/>
<evidence type="ECO:0000256" key="5">
    <source>
        <dbReference type="ARBA" id="ARBA00022741"/>
    </source>
</evidence>
<dbReference type="Proteomes" id="UP000246991">
    <property type="component" value="Unassembled WGS sequence"/>
</dbReference>
<evidence type="ECO:0000256" key="14">
    <source>
        <dbReference type="RuleBase" id="RU361165"/>
    </source>
</evidence>
<dbReference type="InterPro" id="IPR003527">
    <property type="entry name" value="MAP_kinase_CS"/>
</dbReference>
<keyword evidence="4 14" id="KW-0808">Transferase</keyword>
<feature type="region of interest" description="Disordered" evidence="15">
    <location>
        <begin position="386"/>
        <end position="425"/>
    </location>
</feature>
<dbReference type="GO" id="GO:0106310">
    <property type="term" value="F:protein serine kinase activity"/>
    <property type="evidence" value="ECO:0007669"/>
    <property type="project" value="RHEA"/>
</dbReference>
<dbReference type="FunFam" id="3.30.200.20:FF:000157">
    <property type="entry name" value="Mitogen-activated protein kinase"/>
    <property type="match status" value="1"/>
</dbReference>
<keyword evidence="5 12" id="KW-0547">Nucleotide-binding</keyword>
<keyword evidence="3 13" id="KW-0723">Serine/threonine-protein kinase</keyword>
<evidence type="ECO:0000313" key="18">
    <source>
        <dbReference type="Proteomes" id="UP000246991"/>
    </source>
</evidence>
<dbReference type="Gene3D" id="3.30.200.20">
    <property type="entry name" value="Phosphorylase Kinase, domain 1"/>
    <property type="match status" value="1"/>
</dbReference>
<evidence type="ECO:0000259" key="16">
    <source>
        <dbReference type="PROSITE" id="PS50011"/>
    </source>
</evidence>
<keyword evidence="18" id="KW-1185">Reference proteome</keyword>
<dbReference type="EMBL" id="PYWC01000092">
    <property type="protein sequence ID" value="PWW72898.1"/>
    <property type="molecule type" value="Genomic_DNA"/>
</dbReference>
<dbReference type="InterPro" id="IPR008271">
    <property type="entry name" value="Ser/Thr_kinase_AS"/>
</dbReference>
<feature type="binding site" evidence="12">
    <location>
        <position position="54"/>
    </location>
    <ligand>
        <name>ATP</name>
        <dbReference type="ChEBI" id="CHEBI:30616"/>
    </ligand>
</feature>
<comment type="cofactor">
    <cofactor evidence="1 14">
        <name>Mg(2+)</name>
        <dbReference type="ChEBI" id="CHEBI:18420"/>
    </cofactor>
</comment>
<gene>
    <name evidence="17" type="ORF">C7212DRAFT_220473</name>
</gene>
<dbReference type="GO" id="GO:0004707">
    <property type="term" value="F:MAP kinase activity"/>
    <property type="evidence" value="ECO:0007669"/>
    <property type="project" value="UniProtKB-EC"/>
</dbReference>
<dbReference type="InterPro" id="IPR011009">
    <property type="entry name" value="Kinase-like_dom_sf"/>
</dbReference>
<keyword evidence="8 14" id="KW-0460">Magnesium</keyword>
<evidence type="ECO:0000256" key="13">
    <source>
        <dbReference type="RuleBase" id="RU000304"/>
    </source>
</evidence>
<evidence type="ECO:0000256" key="4">
    <source>
        <dbReference type="ARBA" id="ARBA00022679"/>
    </source>
</evidence>
<dbReference type="PROSITE" id="PS01351">
    <property type="entry name" value="MAPK"/>
    <property type="match status" value="1"/>
</dbReference>
<dbReference type="PROSITE" id="PS00107">
    <property type="entry name" value="PROTEIN_KINASE_ATP"/>
    <property type="match status" value="1"/>
</dbReference>
<evidence type="ECO:0000256" key="2">
    <source>
        <dbReference type="ARBA" id="ARBA00012411"/>
    </source>
</evidence>
<feature type="compositionally biased region" description="Basic and acidic residues" evidence="15">
    <location>
        <begin position="392"/>
        <end position="411"/>
    </location>
</feature>
<name>A0A317SFC6_9PEZI</name>
<dbReference type="CDD" id="cd07857">
    <property type="entry name" value="STKc_MPK1"/>
    <property type="match status" value="1"/>
</dbReference>
<dbReference type="FunFam" id="1.10.510.10:FF:000013">
    <property type="entry name" value="Mitogen-activated protein kinase"/>
    <property type="match status" value="1"/>
</dbReference>
<accession>A0A317SFC6</accession>
<organism evidence="17 18">
    <name type="scientific">Tuber magnatum</name>
    <name type="common">white Piedmont truffle</name>
    <dbReference type="NCBI Taxonomy" id="42249"/>
    <lineage>
        <taxon>Eukaryota</taxon>
        <taxon>Fungi</taxon>
        <taxon>Dikarya</taxon>
        <taxon>Ascomycota</taxon>
        <taxon>Pezizomycotina</taxon>
        <taxon>Pezizomycetes</taxon>
        <taxon>Pezizales</taxon>
        <taxon>Tuberaceae</taxon>
        <taxon>Tuber</taxon>
    </lineage>
</organism>
<evidence type="ECO:0000256" key="1">
    <source>
        <dbReference type="ARBA" id="ARBA00001946"/>
    </source>
</evidence>
<dbReference type="InterPro" id="IPR050117">
    <property type="entry name" value="MAPK"/>
</dbReference>
<dbReference type="PROSITE" id="PS00108">
    <property type="entry name" value="PROTEIN_KINASE_ST"/>
    <property type="match status" value="1"/>
</dbReference>
<evidence type="ECO:0000256" key="12">
    <source>
        <dbReference type="PROSITE-ProRule" id="PRU10141"/>
    </source>
</evidence>
<protein>
    <recommendedName>
        <fullName evidence="2 14">Mitogen-activated protein kinase</fullName>
        <ecNumber evidence="2 14">2.7.11.24</ecNumber>
    </recommendedName>
</protein>
<dbReference type="Pfam" id="PF00069">
    <property type="entry name" value="Pkinase"/>
    <property type="match status" value="1"/>
</dbReference>